<sequence length="142" mass="15319">MSDPALAVQNAVEAALRASNALKAAMGLTNVRLYTLAPPDGAPFPYLVIGEDQVIGDETECSAGSDVITTVHVWSRVEDDVSASRAQAKQIAGVVRTVIGRTLNVVGFDLVECRFEDARHLTDPDRRTAHSIVTHRLQLEPN</sequence>
<dbReference type="Pfam" id="PF11367">
    <property type="entry name" value="Tail_completion_gp17"/>
    <property type="match status" value="1"/>
</dbReference>
<dbReference type="Proteomes" id="UP001589906">
    <property type="component" value="Unassembled WGS sequence"/>
</dbReference>
<comment type="caution">
    <text evidence="1">The sequence shown here is derived from an EMBL/GenBank/DDBJ whole genome shotgun (WGS) entry which is preliminary data.</text>
</comment>
<evidence type="ECO:0000313" key="1">
    <source>
        <dbReference type="EMBL" id="MFC0633292.1"/>
    </source>
</evidence>
<accession>A0ABV6R2Q7</accession>
<organism evidence="1 2">
    <name type="scientific">Brevundimonas balnearis</name>
    <dbReference type="NCBI Taxonomy" id="1572858"/>
    <lineage>
        <taxon>Bacteria</taxon>
        <taxon>Pseudomonadati</taxon>
        <taxon>Pseudomonadota</taxon>
        <taxon>Alphaproteobacteria</taxon>
        <taxon>Caulobacterales</taxon>
        <taxon>Caulobacteraceae</taxon>
        <taxon>Brevundimonas</taxon>
    </lineage>
</organism>
<proteinExistence type="predicted"/>
<name>A0ABV6R2Q7_9CAUL</name>
<dbReference type="InterPro" id="IPR021508">
    <property type="entry name" value="Gp17-like"/>
</dbReference>
<gene>
    <name evidence="1" type="ORF">ACFFGE_05285</name>
</gene>
<evidence type="ECO:0000313" key="2">
    <source>
        <dbReference type="Proteomes" id="UP001589906"/>
    </source>
</evidence>
<dbReference type="Gene3D" id="3.30.2000.30">
    <property type="match status" value="1"/>
</dbReference>
<dbReference type="RefSeq" id="WP_376835007.1">
    <property type="nucleotide sequence ID" value="NZ_JBHLSW010000003.1"/>
</dbReference>
<protein>
    <submittedName>
        <fullName evidence="1">DUF3168 domain-containing protein</fullName>
    </submittedName>
</protein>
<reference evidence="1 2" key="1">
    <citation type="submission" date="2024-09" db="EMBL/GenBank/DDBJ databases">
        <authorList>
            <person name="Sun Q."/>
            <person name="Mori K."/>
        </authorList>
    </citation>
    <scope>NUCLEOTIDE SEQUENCE [LARGE SCALE GENOMIC DNA]</scope>
    <source>
        <strain evidence="1 2">NCAIM B.02621</strain>
    </source>
</reference>
<dbReference type="InterPro" id="IPR053745">
    <property type="entry name" value="Viral_Tail_Comp_sf"/>
</dbReference>
<keyword evidence="2" id="KW-1185">Reference proteome</keyword>
<dbReference type="EMBL" id="JBHLSW010000003">
    <property type="protein sequence ID" value="MFC0633292.1"/>
    <property type="molecule type" value="Genomic_DNA"/>
</dbReference>